<feature type="domain" description="GATA-type" evidence="3">
    <location>
        <begin position="106"/>
        <end position="154"/>
    </location>
</feature>
<protein>
    <recommendedName>
        <fullName evidence="3">GATA-type domain-containing protein</fullName>
    </recommendedName>
</protein>
<dbReference type="OrthoDB" id="2162994at2759"/>
<sequence>MPGNTNFFLPPNAPPSSPFDTKQLQTVIQVCETSNREQQLNDHQFTQLQTLTEIAESTSSPAIDPGAVPEKRSSGRDSTRASQSHTPSRSQRRSKNVPQNIHDHVTSAVKRCDLCGVTETPRWRGLLCNVCGLVQTKRIARKNLTVSRESASTMGSSH</sequence>
<keyword evidence="5" id="KW-1185">Reference proteome</keyword>
<dbReference type="Gene3D" id="3.30.50.10">
    <property type="entry name" value="Erythroid Transcription Factor GATA-1, subunit A"/>
    <property type="match status" value="1"/>
</dbReference>
<gene>
    <name evidence="4" type="ORF">FPOA_10766</name>
</gene>
<keyword evidence="1" id="KW-0479">Metal-binding</keyword>
<dbReference type="SUPFAM" id="SSF57716">
    <property type="entry name" value="Glucocorticoid receptor-like (DNA-binding domain)"/>
    <property type="match status" value="1"/>
</dbReference>
<dbReference type="EMBL" id="LYXU01000004">
    <property type="protein sequence ID" value="OBS19042.1"/>
    <property type="molecule type" value="Genomic_DNA"/>
</dbReference>
<dbReference type="GO" id="GO:0006355">
    <property type="term" value="P:regulation of DNA-templated transcription"/>
    <property type="evidence" value="ECO:0007669"/>
    <property type="project" value="InterPro"/>
</dbReference>
<dbReference type="SMART" id="SM00401">
    <property type="entry name" value="ZnF_GATA"/>
    <property type="match status" value="1"/>
</dbReference>
<evidence type="ECO:0000259" key="3">
    <source>
        <dbReference type="PROSITE" id="PS50114"/>
    </source>
</evidence>
<proteinExistence type="predicted"/>
<comment type="caution">
    <text evidence="4">The sequence shown here is derived from an EMBL/GenBank/DDBJ whole genome shotgun (WGS) entry which is preliminary data.</text>
</comment>
<dbReference type="InterPro" id="IPR000679">
    <property type="entry name" value="Znf_GATA"/>
</dbReference>
<feature type="compositionally biased region" description="Polar residues" evidence="2">
    <location>
        <begin position="80"/>
        <end position="89"/>
    </location>
</feature>
<keyword evidence="1" id="KW-0862">Zinc</keyword>
<feature type="compositionally biased region" description="Basic and acidic residues" evidence="2">
    <location>
        <begin position="69"/>
        <end position="79"/>
    </location>
</feature>
<dbReference type="InterPro" id="IPR013088">
    <property type="entry name" value="Znf_NHR/GATA"/>
</dbReference>
<evidence type="ECO:0000256" key="2">
    <source>
        <dbReference type="SAM" id="MobiDB-lite"/>
    </source>
</evidence>
<dbReference type="GO" id="GO:0043565">
    <property type="term" value="F:sequence-specific DNA binding"/>
    <property type="evidence" value="ECO:0007669"/>
    <property type="project" value="InterPro"/>
</dbReference>
<evidence type="ECO:0000256" key="1">
    <source>
        <dbReference type="PROSITE-ProRule" id="PRU00094"/>
    </source>
</evidence>
<accession>A0A1B8AF03</accession>
<feature type="region of interest" description="Disordered" evidence="2">
    <location>
        <begin position="55"/>
        <end position="102"/>
    </location>
</feature>
<organism evidence="4 5">
    <name type="scientific">Fusarium poae</name>
    <dbReference type="NCBI Taxonomy" id="36050"/>
    <lineage>
        <taxon>Eukaryota</taxon>
        <taxon>Fungi</taxon>
        <taxon>Dikarya</taxon>
        <taxon>Ascomycota</taxon>
        <taxon>Pezizomycotina</taxon>
        <taxon>Sordariomycetes</taxon>
        <taxon>Hypocreomycetidae</taxon>
        <taxon>Hypocreales</taxon>
        <taxon>Nectriaceae</taxon>
        <taxon>Fusarium</taxon>
    </lineage>
</organism>
<feature type="region of interest" description="Disordered" evidence="2">
    <location>
        <begin position="1"/>
        <end position="21"/>
    </location>
</feature>
<keyword evidence="1" id="KW-0863">Zinc-finger</keyword>
<dbReference type="AlphaFoldDB" id="A0A1B8AF03"/>
<dbReference type="PROSITE" id="PS50114">
    <property type="entry name" value="GATA_ZN_FINGER_2"/>
    <property type="match status" value="1"/>
</dbReference>
<dbReference type="OMA" id="WRANSVG"/>
<evidence type="ECO:0000313" key="5">
    <source>
        <dbReference type="Proteomes" id="UP000091967"/>
    </source>
</evidence>
<dbReference type="Proteomes" id="UP000091967">
    <property type="component" value="Unassembled WGS sequence"/>
</dbReference>
<reference evidence="4 5" key="1">
    <citation type="submission" date="2016-06" db="EMBL/GenBank/DDBJ databases">
        <title>Living apart together: crosstalk between the core and supernumerary genomes in a fungal plant pathogen.</title>
        <authorList>
            <person name="Vanheule A."/>
            <person name="Audenaert K."/>
            <person name="Warris S."/>
            <person name="Van De Geest H."/>
            <person name="Schijlen E."/>
            <person name="Hofte M."/>
            <person name="De Saeger S."/>
            <person name="Haesaert G."/>
            <person name="Waalwijk C."/>
            <person name="Van Der Lee T."/>
        </authorList>
    </citation>
    <scope>NUCLEOTIDE SEQUENCE [LARGE SCALE GENOMIC DNA]</scope>
    <source>
        <strain evidence="4 5">2516</strain>
    </source>
</reference>
<dbReference type="GO" id="GO:0008270">
    <property type="term" value="F:zinc ion binding"/>
    <property type="evidence" value="ECO:0007669"/>
    <property type="project" value="UniProtKB-KW"/>
</dbReference>
<name>A0A1B8AF03_FUSPO</name>
<evidence type="ECO:0000313" key="4">
    <source>
        <dbReference type="EMBL" id="OBS19042.1"/>
    </source>
</evidence>